<dbReference type="SUPFAM" id="SSF51161">
    <property type="entry name" value="Trimeric LpxA-like enzymes"/>
    <property type="match status" value="1"/>
</dbReference>
<dbReference type="AlphaFoldDB" id="A0AAE6X478"/>
<gene>
    <name evidence="1" type="ORF">GTN30_11595</name>
</gene>
<sequence length="198" mass="22020">MGAFSSTLSELPVNTVVGRYTSIASNVKRMHGNHPTDRFTTSMFTYDSNATAFTQYEKDYEATFERELYSPLLNPVVIGNNVWIGQDVLFSNKGITVGDGAIIAAGSIVTKDVPPYAIVGGNPAKVIKYRYDDKTIEHLTKLKWWQYAYGDFKGIHATDDIDTFIYQLEALIAKNAIHPFKPDVTTCEDFEAVTSNSV</sequence>
<organism evidence="1 2">
    <name type="scientific">Macrococcoides canis</name>
    <dbReference type="NCBI Taxonomy" id="1855823"/>
    <lineage>
        <taxon>Bacteria</taxon>
        <taxon>Bacillati</taxon>
        <taxon>Bacillota</taxon>
        <taxon>Bacilli</taxon>
        <taxon>Bacillales</taxon>
        <taxon>Staphylococcaceae</taxon>
        <taxon>Macrococcoides</taxon>
    </lineage>
</organism>
<evidence type="ECO:0000313" key="1">
    <source>
        <dbReference type="EMBL" id="QIH79282.1"/>
    </source>
</evidence>
<protein>
    <submittedName>
        <fullName evidence="1">Antibiotic acetyltransferase</fullName>
    </submittedName>
</protein>
<dbReference type="Pfam" id="PF14602">
    <property type="entry name" value="Hexapep_2"/>
    <property type="match status" value="1"/>
</dbReference>
<name>A0AAE6X478_9STAP</name>
<evidence type="ECO:0000313" key="2">
    <source>
        <dbReference type="Proteomes" id="UP000501122"/>
    </source>
</evidence>
<dbReference type="InterPro" id="IPR011004">
    <property type="entry name" value="Trimer_LpxA-like_sf"/>
</dbReference>
<proteinExistence type="predicted"/>
<accession>A0AAE6X478</accession>
<dbReference type="EMBL" id="CP047363">
    <property type="protein sequence ID" value="QIH79282.1"/>
    <property type="molecule type" value="Genomic_DNA"/>
</dbReference>
<dbReference type="CDD" id="cd03349">
    <property type="entry name" value="LbH_XAT"/>
    <property type="match status" value="1"/>
</dbReference>
<dbReference type="Gene3D" id="2.160.10.10">
    <property type="entry name" value="Hexapeptide repeat proteins"/>
    <property type="match status" value="1"/>
</dbReference>
<dbReference type="PANTHER" id="PTHR43300">
    <property type="entry name" value="ACETYLTRANSFERASE"/>
    <property type="match status" value="1"/>
</dbReference>
<dbReference type="InterPro" id="IPR050179">
    <property type="entry name" value="Trans_hexapeptide_repeat"/>
</dbReference>
<reference evidence="1" key="1">
    <citation type="journal article" date="2020" name="Antimicrob. Agents Chemother.">
        <title>The novel macrolide resistance genes mef(D), msr(F) and msr(H) are present on resistance islands in Macrococcus canis, Macrococcus caseolyticus and Staphylococcus aureus.</title>
        <authorList>
            <person name="Schwendener S."/>
            <person name="Dona V."/>
            <person name="Perreten V."/>
        </authorList>
    </citation>
    <scope>NUCLEOTIDE SEQUENCE</scope>
    <source>
        <strain evidence="1">Epi0076A</strain>
    </source>
</reference>
<dbReference type="PANTHER" id="PTHR43300:SF11">
    <property type="entry name" value="ACETYLTRANSFERASE RV3034C-RELATED"/>
    <property type="match status" value="1"/>
</dbReference>
<dbReference type="InterPro" id="IPR001451">
    <property type="entry name" value="Hexapep"/>
</dbReference>
<dbReference type="Proteomes" id="UP000501122">
    <property type="component" value="Chromosome"/>
</dbReference>